<dbReference type="EMBL" id="SEOQ01001832">
    <property type="protein sequence ID" value="TFY50439.1"/>
    <property type="molecule type" value="Genomic_DNA"/>
</dbReference>
<comment type="caution">
    <text evidence="1">The sequence shown here is derived from an EMBL/GenBank/DDBJ whole genome shotgun (WGS) entry which is preliminary data.</text>
</comment>
<proteinExistence type="predicted"/>
<gene>
    <name evidence="1" type="ORF">EVG20_g11518</name>
</gene>
<accession>A0A4Y9XPJ6</accession>
<sequence length="131" mass="13839">MWARVIADARCGPCVGTLDARALTQCASSFLFLPTSHLPPFTLFSSPLLSSGHTVTAPRAVVPGSMQTVLRGVVRALASSVPATPRFTYAHPPRLPVCALAPFPHLCHPRTCPRACALDAGTMRSALVPSH</sequence>
<dbReference type="AlphaFoldDB" id="A0A4Y9XPJ6"/>
<evidence type="ECO:0000313" key="1">
    <source>
        <dbReference type="EMBL" id="TFY50439.1"/>
    </source>
</evidence>
<protein>
    <submittedName>
        <fullName evidence="1">Uncharacterized protein</fullName>
    </submittedName>
</protein>
<keyword evidence="2" id="KW-1185">Reference proteome</keyword>
<dbReference type="Proteomes" id="UP000298327">
    <property type="component" value="Unassembled WGS sequence"/>
</dbReference>
<evidence type="ECO:0000313" key="2">
    <source>
        <dbReference type="Proteomes" id="UP000298327"/>
    </source>
</evidence>
<name>A0A4Y9XPJ6_9AGAM</name>
<organism evidence="1 2">
    <name type="scientific">Dentipellis fragilis</name>
    <dbReference type="NCBI Taxonomy" id="205917"/>
    <lineage>
        <taxon>Eukaryota</taxon>
        <taxon>Fungi</taxon>
        <taxon>Dikarya</taxon>
        <taxon>Basidiomycota</taxon>
        <taxon>Agaricomycotina</taxon>
        <taxon>Agaricomycetes</taxon>
        <taxon>Russulales</taxon>
        <taxon>Hericiaceae</taxon>
        <taxon>Dentipellis</taxon>
    </lineage>
</organism>
<reference evidence="1 2" key="1">
    <citation type="submission" date="2019-02" db="EMBL/GenBank/DDBJ databases">
        <title>Genome sequencing of the rare red list fungi Dentipellis fragilis.</title>
        <authorList>
            <person name="Buettner E."/>
            <person name="Kellner H."/>
        </authorList>
    </citation>
    <scope>NUCLEOTIDE SEQUENCE [LARGE SCALE GENOMIC DNA]</scope>
    <source>
        <strain evidence="1 2">DSM 105465</strain>
    </source>
</reference>